<evidence type="ECO:0000313" key="1">
    <source>
        <dbReference type="EMBL" id="EKF40871.1"/>
    </source>
</evidence>
<dbReference type="PATRIC" id="fig|1231190.3.peg.3781"/>
<dbReference type="AlphaFoldDB" id="K2P0K4"/>
<organism evidence="1 2">
    <name type="scientific">Nitratireductor indicus C115</name>
    <dbReference type="NCBI Taxonomy" id="1231190"/>
    <lineage>
        <taxon>Bacteria</taxon>
        <taxon>Pseudomonadati</taxon>
        <taxon>Pseudomonadota</taxon>
        <taxon>Alphaproteobacteria</taxon>
        <taxon>Hyphomicrobiales</taxon>
        <taxon>Phyllobacteriaceae</taxon>
        <taxon>Nitratireductor</taxon>
    </lineage>
</organism>
<dbReference type="Proteomes" id="UP000007374">
    <property type="component" value="Unassembled WGS sequence"/>
</dbReference>
<name>K2P0K4_9HYPH</name>
<proteinExistence type="predicted"/>
<dbReference type="RefSeq" id="WP_009451864.1">
    <property type="nucleotide sequence ID" value="NZ_AMSI01000014.1"/>
</dbReference>
<dbReference type="InterPro" id="IPR013321">
    <property type="entry name" value="Arc_rbn_hlx_hlx"/>
</dbReference>
<dbReference type="OrthoDB" id="7745180at2"/>
<comment type="caution">
    <text evidence="1">The sequence shown here is derived from an EMBL/GenBank/DDBJ whole genome shotgun (WGS) entry which is preliminary data.</text>
</comment>
<keyword evidence="2" id="KW-1185">Reference proteome</keyword>
<accession>K2P0K4</accession>
<evidence type="ECO:0000313" key="2">
    <source>
        <dbReference type="Proteomes" id="UP000007374"/>
    </source>
</evidence>
<dbReference type="GO" id="GO:0006355">
    <property type="term" value="P:regulation of DNA-templated transcription"/>
    <property type="evidence" value="ECO:0007669"/>
    <property type="project" value="InterPro"/>
</dbReference>
<dbReference type="EMBL" id="AMSI01000014">
    <property type="protein sequence ID" value="EKF40871.1"/>
    <property type="molecule type" value="Genomic_DNA"/>
</dbReference>
<dbReference type="Gene3D" id="1.10.1220.10">
    <property type="entry name" value="Met repressor-like"/>
    <property type="match status" value="1"/>
</dbReference>
<dbReference type="STRING" id="721133.SAMN05216176_102631"/>
<reference evidence="1 2" key="1">
    <citation type="journal article" date="2012" name="J. Bacteriol.">
        <title>Genome Sequence of Nitratireductor indicus Type Strain C115.</title>
        <authorList>
            <person name="Lai Q."/>
            <person name="Li G."/>
            <person name="Yu Z."/>
            <person name="Shao Z."/>
        </authorList>
    </citation>
    <scope>NUCLEOTIDE SEQUENCE [LARGE SCALE GENOMIC DNA]</scope>
    <source>
        <strain evidence="1 2">C115</strain>
    </source>
</reference>
<sequence>MARPTLGNSPTERLQVKITADEINAIDDWRYENRVPSRSEAVRRLIEIALKSEGT</sequence>
<evidence type="ECO:0008006" key="3">
    <source>
        <dbReference type="Google" id="ProtNLM"/>
    </source>
</evidence>
<gene>
    <name evidence="1" type="ORF">NA8A_18307</name>
</gene>
<protein>
    <recommendedName>
        <fullName evidence="3">Ribbon-helix-helix protein CopG domain-containing protein</fullName>
    </recommendedName>
</protein>